<evidence type="ECO:0000313" key="1">
    <source>
        <dbReference type="EMBL" id="CDG18778.1"/>
    </source>
</evidence>
<proteinExistence type="predicted"/>
<dbReference type="AlphaFoldDB" id="A0A068QUZ8"/>
<dbReference type="STRING" id="351671.XDD1_3079"/>
<protein>
    <submittedName>
        <fullName evidence="1">Uncharacterized protein</fullName>
    </submittedName>
</protein>
<name>A0A068QUZ8_9GAMM</name>
<accession>A0A068QUZ8</accession>
<dbReference type="KEGG" id="xdo:XDD1_3079"/>
<dbReference type="Proteomes" id="UP000032721">
    <property type="component" value="Chromosome"/>
</dbReference>
<gene>
    <name evidence="1" type="ORF">XDD1_3079</name>
</gene>
<sequence length="73" mass="8454">MPARRYPPENLFVPLNCTPCAFTSECLVLPEFVAVYMIYTNCAQLFTLTITNWCIGCIVDVQLKDNYTPYFYL</sequence>
<evidence type="ECO:0000313" key="2">
    <source>
        <dbReference type="Proteomes" id="UP000032721"/>
    </source>
</evidence>
<reference evidence="1 2" key="1">
    <citation type="submission" date="2013-07" db="EMBL/GenBank/DDBJ databases">
        <authorList>
            <person name="Genoscope - CEA"/>
        </authorList>
    </citation>
    <scope>NUCLEOTIDE SEQUENCE [LARGE SCALE GENOMIC DNA]</scope>
    <source>
        <strain evidence="2">FRM16 / DSM 17909</strain>
    </source>
</reference>
<dbReference type="EMBL" id="FO704550">
    <property type="protein sequence ID" value="CDG18778.1"/>
    <property type="molecule type" value="Genomic_DNA"/>
</dbReference>
<dbReference type="HOGENOM" id="CLU_2704002_0_0_6"/>
<organism evidence="1 2">
    <name type="scientific">Xenorhabdus doucetiae</name>
    <dbReference type="NCBI Taxonomy" id="351671"/>
    <lineage>
        <taxon>Bacteria</taxon>
        <taxon>Pseudomonadati</taxon>
        <taxon>Pseudomonadota</taxon>
        <taxon>Gammaproteobacteria</taxon>
        <taxon>Enterobacterales</taxon>
        <taxon>Morganellaceae</taxon>
        <taxon>Xenorhabdus</taxon>
    </lineage>
</organism>